<sequence>MAYPNGYSEQTTQILPKGTVLIAGGGPVGLILAQVLSHYGVKSILFERNRTTTSWPKMDLTNARSMELFRKLGLADNLRQYGVPAHIDQNVLISSGLRNKEALALWELPGVNKFRKQIKENNDGTQPLEPWQRLSQVIFEKWLKTVCDEDPLVDVRFGWKVESIQEEEERAVVTVRSVDAGVPITYIADYVVGCDGASSKVRASLDIPLDGGPLPVCALLVHFKSRDYERLHKQGRFWHIFFLEKEHGGLGGAIIAQDEIDTWTTHLFLPLDAETDKIDSYDAVYRVLGGVDDGYAINIDEILVRSVWRPSIAISRHWHGPNHRVFLAGDAAHQNIPTGGYGMNLGIADAFDLGWKLSSVINGWGGKGLLESYELERKPVAVRNVQRSGVHFQVHEHLREILAGGNPQRVNDDTQNASALRNKIRDHYKNNDGENKDFGIEMGYRYKSPIVIHDESETEPSWVPSHYTPTSWPGGRPPHVFLADGSPIFDKFGKHWTLLVFSSEDCGQHFFTDVAELLAVPLKHLDLHTENIAKDLYEKALVLIRPDGHVAWRGDNASNANSAEHILRVVTGQNCAMLQQKRSKTELKEDGVMATEEPVLSANIL</sequence>
<proteinExistence type="predicted"/>
<dbReference type="EMBL" id="JAPDRQ010000246">
    <property type="protein sequence ID" value="KAJ9651594.1"/>
    <property type="molecule type" value="Genomic_DNA"/>
</dbReference>
<comment type="caution">
    <text evidence="1">The sequence shown here is derived from an EMBL/GenBank/DDBJ whole genome shotgun (WGS) entry which is preliminary data.</text>
</comment>
<name>A0ACC2ZVC8_9EURO</name>
<evidence type="ECO:0000313" key="1">
    <source>
        <dbReference type="EMBL" id="KAJ9651594.1"/>
    </source>
</evidence>
<evidence type="ECO:0000313" key="2">
    <source>
        <dbReference type="Proteomes" id="UP001172386"/>
    </source>
</evidence>
<accession>A0ACC2ZVC8</accession>
<keyword evidence="2" id="KW-1185">Reference proteome</keyword>
<protein>
    <submittedName>
        <fullName evidence="1">Uncharacterized protein</fullName>
    </submittedName>
</protein>
<gene>
    <name evidence="1" type="ORF">H2198_009123</name>
</gene>
<organism evidence="1 2">
    <name type="scientific">Neophaeococcomyces mojaviensis</name>
    <dbReference type="NCBI Taxonomy" id="3383035"/>
    <lineage>
        <taxon>Eukaryota</taxon>
        <taxon>Fungi</taxon>
        <taxon>Dikarya</taxon>
        <taxon>Ascomycota</taxon>
        <taxon>Pezizomycotina</taxon>
        <taxon>Eurotiomycetes</taxon>
        <taxon>Chaetothyriomycetidae</taxon>
        <taxon>Chaetothyriales</taxon>
        <taxon>Chaetothyriales incertae sedis</taxon>
        <taxon>Neophaeococcomyces</taxon>
    </lineage>
</organism>
<dbReference type="Proteomes" id="UP001172386">
    <property type="component" value="Unassembled WGS sequence"/>
</dbReference>
<reference evidence="1" key="1">
    <citation type="submission" date="2022-10" db="EMBL/GenBank/DDBJ databases">
        <title>Culturing micro-colonial fungi from biological soil crusts in the Mojave desert and describing Neophaeococcomyces mojavensis, and introducing the new genera and species Taxawa tesnikishii.</title>
        <authorList>
            <person name="Kurbessoian T."/>
            <person name="Stajich J.E."/>
        </authorList>
    </citation>
    <scope>NUCLEOTIDE SEQUENCE</scope>
    <source>
        <strain evidence="1">JES_112</strain>
    </source>
</reference>